<dbReference type="GO" id="GO:0004075">
    <property type="term" value="F:biotin carboxylase activity"/>
    <property type="evidence" value="ECO:0007669"/>
    <property type="project" value="UniProtKB-EC"/>
</dbReference>
<dbReference type="PROSITE" id="PS50975">
    <property type="entry name" value="ATP_GRASP"/>
    <property type="match status" value="1"/>
</dbReference>
<comment type="caution">
    <text evidence="11">The sequence shown here is derived from an EMBL/GenBank/DDBJ whole genome shotgun (WGS) entry which is preliminary data.</text>
</comment>
<dbReference type="RefSeq" id="WP_149690247.1">
    <property type="nucleotide sequence ID" value="NZ_SDPQ02000003.1"/>
</dbReference>
<keyword evidence="2" id="KW-0436">Ligase</keyword>
<dbReference type="InterPro" id="IPR001882">
    <property type="entry name" value="Biotin_BS"/>
</dbReference>
<dbReference type="InterPro" id="IPR005482">
    <property type="entry name" value="Biotin_COase_C"/>
</dbReference>
<dbReference type="InterPro" id="IPR011761">
    <property type="entry name" value="ATP-grasp"/>
</dbReference>
<dbReference type="Pfam" id="PF00364">
    <property type="entry name" value="Biotin_lipoyl"/>
    <property type="match status" value="1"/>
</dbReference>
<feature type="domain" description="Biotin carboxylation" evidence="10">
    <location>
        <begin position="1"/>
        <end position="436"/>
    </location>
</feature>
<feature type="domain" description="Lipoyl-binding" evidence="8">
    <location>
        <begin position="566"/>
        <end position="641"/>
    </location>
</feature>
<dbReference type="PANTHER" id="PTHR18866">
    <property type="entry name" value="CARBOXYLASE:PYRUVATE/ACETYL-COA/PROPIONYL-COA CARBOXYLASE"/>
    <property type="match status" value="1"/>
</dbReference>
<sequence length="652" mass="68113">MIASILVANRGEIARRVFRTCRELGIRTVAVHSDADAGAPFVGEADVAVRLPGSSPTDTYLRGDLVIAAALKAGAGAIHPGYGFLSENAEFARAVAEAGLTWIGPAPETIDAMGSKIRAKELMAAGGVPILSVDAATAKAGDFPLLVKASAGGGGRGMRIVTDPADLDGELAAAGAEALSAFGDPTVFVEPYLPTARHIEVQVMADTHGTCWIVGDRDCSIQRRHQKVVEEAPAPSVSDPVRTTLHDAARAAVKAVDYVGAGTVEFLVADAHLDTGKAYFLEMNTRLQVEHPVTEEVFGVDLVAEQIRVAEGAQLGEEPTGPSGHAVEVRVYAEDPADDWQPQTGTVRTFEVPAGVRVDSGVESGSVVGIHYDAMIAKVVAHGADRTTAIRKLGDALRRTRVHGVRTNLDFLRSILADEEFVSARVHTALLDERLADWTKPSLDEPAVRRSAVAAALAEATTATAHAKVLGRIPTAFRNVPSQPRTRAYVVSTSSRNHDLTVSYSAGFVQHDLDGVTVIEAGPTRVVLDVEGLTETYDVAVGDGWVDVDGPYGSITLTPVPTFVDPADVVAEGSLLAPMPAAVISVAVEDGQHVSKGDVVVVLEAMKMQHTITAPTDGVVSGLSVTPGAQVESGAVLAIIDISTSSTSEGSS</sequence>
<keyword evidence="12" id="KW-1185">Reference proteome</keyword>
<evidence type="ECO:0000256" key="6">
    <source>
        <dbReference type="ARBA" id="ARBA00048501"/>
    </source>
</evidence>
<protein>
    <submittedName>
        <fullName evidence="11">ATP-grasp domain-containing protein</fullName>
    </submittedName>
</protein>
<dbReference type="InterPro" id="IPR011053">
    <property type="entry name" value="Single_hybrid_motif"/>
</dbReference>
<comment type="cofactor">
    <cofactor evidence="1">
        <name>biotin</name>
        <dbReference type="ChEBI" id="CHEBI:57586"/>
    </cofactor>
</comment>
<dbReference type="PROSITE" id="PS00866">
    <property type="entry name" value="CPSASE_1"/>
    <property type="match status" value="1"/>
</dbReference>
<dbReference type="SUPFAM" id="SSF51246">
    <property type="entry name" value="Rudiment single hybrid motif"/>
    <property type="match status" value="1"/>
</dbReference>
<dbReference type="InterPro" id="IPR011054">
    <property type="entry name" value="Rudment_hybrid_motif"/>
</dbReference>
<dbReference type="Pfam" id="PF02786">
    <property type="entry name" value="CPSase_L_D2"/>
    <property type="match status" value="1"/>
</dbReference>
<evidence type="ECO:0000259" key="9">
    <source>
        <dbReference type="PROSITE" id="PS50975"/>
    </source>
</evidence>
<dbReference type="SMART" id="SM00878">
    <property type="entry name" value="Biotin_carb_C"/>
    <property type="match status" value="1"/>
</dbReference>
<dbReference type="Pfam" id="PF00289">
    <property type="entry name" value="Biotin_carb_N"/>
    <property type="match status" value="1"/>
</dbReference>
<proteinExistence type="predicted"/>
<dbReference type="SUPFAM" id="SSF51230">
    <property type="entry name" value="Single hybrid motif"/>
    <property type="match status" value="1"/>
</dbReference>
<evidence type="ECO:0000256" key="3">
    <source>
        <dbReference type="ARBA" id="ARBA00022741"/>
    </source>
</evidence>
<dbReference type="CDD" id="cd06850">
    <property type="entry name" value="biotinyl_domain"/>
    <property type="match status" value="1"/>
</dbReference>
<dbReference type="PROSITE" id="PS50968">
    <property type="entry name" value="BIOTINYL_LIPOYL"/>
    <property type="match status" value="1"/>
</dbReference>
<dbReference type="EMBL" id="SDPQ02000003">
    <property type="protein sequence ID" value="KAA1395585.1"/>
    <property type="molecule type" value="Genomic_DNA"/>
</dbReference>
<dbReference type="InterPro" id="IPR005481">
    <property type="entry name" value="BC-like_N"/>
</dbReference>
<dbReference type="FunFam" id="2.40.50.100:FF:000003">
    <property type="entry name" value="Acetyl-CoA carboxylase biotin carboxyl carrier protein"/>
    <property type="match status" value="1"/>
</dbReference>
<dbReference type="SUPFAM" id="SSF56059">
    <property type="entry name" value="Glutathione synthetase ATP-binding domain-like"/>
    <property type="match status" value="1"/>
</dbReference>
<dbReference type="PROSITE" id="PS00188">
    <property type="entry name" value="BIOTIN"/>
    <property type="match status" value="1"/>
</dbReference>
<keyword evidence="5" id="KW-0092">Biotin</keyword>
<dbReference type="Proteomes" id="UP000380867">
    <property type="component" value="Unassembled WGS sequence"/>
</dbReference>
<dbReference type="Gene3D" id="3.30.470.20">
    <property type="entry name" value="ATP-grasp fold, B domain"/>
    <property type="match status" value="1"/>
</dbReference>
<feature type="domain" description="ATP-grasp" evidence="9">
    <location>
        <begin position="114"/>
        <end position="311"/>
    </location>
</feature>
<name>A0A5M4FB98_9ACTN</name>
<comment type="catalytic activity">
    <reaction evidence="6">
        <text>N(6)-biotinyl-L-lysyl-[protein] + hydrogencarbonate + ATP = N(6)-carboxybiotinyl-L-lysyl-[protein] + ADP + phosphate + H(+)</text>
        <dbReference type="Rhea" id="RHEA:13501"/>
        <dbReference type="Rhea" id="RHEA-COMP:10505"/>
        <dbReference type="Rhea" id="RHEA-COMP:10506"/>
        <dbReference type="ChEBI" id="CHEBI:15378"/>
        <dbReference type="ChEBI" id="CHEBI:17544"/>
        <dbReference type="ChEBI" id="CHEBI:30616"/>
        <dbReference type="ChEBI" id="CHEBI:43474"/>
        <dbReference type="ChEBI" id="CHEBI:83144"/>
        <dbReference type="ChEBI" id="CHEBI:83145"/>
        <dbReference type="ChEBI" id="CHEBI:456216"/>
        <dbReference type="EC" id="6.3.4.14"/>
    </reaction>
    <physiologicalReaction direction="left-to-right" evidence="6">
        <dbReference type="Rhea" id="RHEA:13502"/>
    </physiologicalReaction>
</comment>
<organism evidence="11 12">
    <name type="scientific">Aeromicrobium ginsengisoli</name>
    <dbReference type="NCBI Taxonomy" id="363867"/>
    <lineage>
        <taxon>Bacteria</taxon>
        <taxon>Bacillati</taxon>
        <taxon>Actinomycetota</taxon>
        <taxon>Actinomycetes</taxon>
        <taxon>Propionibacteriales</taxon>
        <taxon>Nocardioidaceae</taxon>
        <taxon>Aeromicrobium</taxon>
    </lineage>
</organism>
<reference evidence="11" key="1">
    <citation type="submission" date="2019-09" db="EMBL/GenBank/DDBJ databases">
        <authorList>
            <person name="Li J."/>
        </authorList>
    </citation>
    <scope>NUCLEOTIDE SEQUENCE [LARGE SCALE GENOMIC DNA]</scope>
    <source>
        <strain evidence="11">JCM 14732</strain>
    </source>
</reference>
<dbReference type="GO" id="GO:0046872">
    <property type="term" value="F:metal ion binding"/>
    <property type="evidence" value="ECO:0007669"/>
    <property type="project" value="InterPro"/>
</dbReference>
<keyword evidence="3 7" id="KW-0547">Nucleotide-binding</keyword>
<evidence type="ECO:0000256" key="1">
    <source>
        <dbReference type="ARBA" id="ARBA00001953"/>
    </source>
</evidence>
<evidence type="ECO:0000313" key="12">
    <source>
        <dbReference type="Proteomes" id="UP000380867"/>
    </source>
</evidence>
<gene>
    <name evidence="11" type="ORF">ESP70_015645</name>
</gene>
<dbReference type="FunFam" id="3.40.50.20:FF:000010">
    <property type="entry name" value="Propionyl-CoA carboxylase subunit alpha"/>
    <property type="match status" value="1"/>
</dbReference>
<dbReference type="Gene3D" id="2.40.50.100">
    <property type="match status" value="1"/>
</dbReference>
<keyword evidence="4 7" id="KW-0067">ATP-binding</keyword>
<evidence type="ECO:0000256" key="5">
    <source>
        <dbReference type="ARBA" id="ARBA00023267"/>
    </source>
</evidence>
<dbReference type="SUPFAM" id="SSF52440">
    <property type="entry name" value="PreATP-grasp domain"/>
    <property type="match status" value="1"/>
</dbReference>
<dbReference type="Pfam" id="PF02785">
    <property type="entry name" value="Biotin_carb_C"/>
    <property type="match status" value="1"/>
</dbReference>
<evidence type="ECO:0000256" key="7">
    <source>
        <dbReference type="PROSITE-ProRule" id="PRU00409"/>
    </source>
</evidence>
<evidence type="ECO:0000313" key="11">
    <source>
        <dbReference type="EMBL" id="KAA1395585.1"/>
    </source>
</evidence>
<accession>A0A5M4FB98</accession>
<dbReference type="GO" id="GO:0005524">
    <property type="term" value="F:ATP binding"/>
    <property type="evidence" value="ECO:0007669"/>
    <property type="project" value="UniProtKB-UniRule"/>
</dbReference>
<dbReference type="OrthoDB" id="9760256at2"/>
<dbReference type="AlphaFoldDB" id="A0A5M4FB98"/>
<evidence type="ECO:0000259" key="8">
    <source>
        <dbReference type="PROSITE" id="PS50968"/>
    </source>
</evidence>
<evidence type="ECO:0000256" key="4">
    <source>
        <dbReference type="ARBA" id="ARBA00022840"/>
    </source>
</evidence>
<dbReference type="InterPro" id="IPR016185">
    <property type="entry name" value="PreATP-grasp_dom_sf"/>
</dbReference>
<dbReference type="InterPro" id="IPR005479">
    <property type="entry name" value="CPAse_ATP-bd"/>
</dbReference>
<dbReference type="InterPro" id="IPR011764">
    <property type="entry name" value="Biotin_carboxylation_dom"/>
</dbReference>
<dbReference type="InterPro" id="IPR000089">
    <property type="entry name" value="Biotin_lipoyl"/>
</dbReference>
<evidence type="ECO:0000256" key="2">
    <source>
        <dbReference type="ARBA" id="ARBA00022598"/>
    </source>
</evidence>
<dbReference type="InterPro" id="IPR050856">
    <property type="entry name" value="Biotin_carboxylase_complex"/>
</dbReference>
<dbReference type="PANTHER" id="PTHR18866:SF126">
    <property type="entry name" value="BIOTIN CARBOXYLASE"/>
    <property type="match status" value="1"/>
</dbReference>
<evidence type="ECO:0000259" key="10">
    <source>
        <dbReference type="PROSITE" id="PS50979"/>
    </source>
</evidence>
<dbReference type="PROSITE" id="PS50979">
    <property type="entry name" value="BC"/>
    <property type="match status" value="1"/>
</dbReference>
<dbReference type="PROSITE" id="PS00867">
    <property type="entry name" value="CPSASE_2"/>
    <property type="match status" value="1"/>
</dbReference>